<keyword evidence="3 5" id="KW-1133">Transmembrane helix</keyword>
<sequence length="570" mass="63529">MEKYTDLQHPSYVPGTFNIYSNGPVEGDSLARQALGIKKDRNGVVLVPQPSDSPNDPLNWSYWRKIMHFALMAFITAFTAATSNDAGATTESLHSIYGITYDSMNVGAAVLFLGVGWSALLFSPLPSLFGRKLTYMICITLGLFGAMWFALATKTGHVIWSQLFVGMSESCAEAHVQLSLSDIFFQHQLGSVLTVYIMATSVGTFLGPLIAGYIASLTNFRWVGWCAVIISAFLLLWIVFGCEETYFDRRLYQTPLTVVAGHSTDEEDNKCSACAGTTTGAEKRSLAYASNTELNERVVMLNTQLIDGSEEPPKRYFRRIRLITRATNFRGWGVKQYFKYLGLNLRMFLFPPVWLSGLYWGTQDVFLSFYLTTQDTNFYDEPWNYSTYRVAIMNVPTLLGAVVGCMYAGVISDVFVLWLARRNNGILEAEFRLYFAAVAGIAGTLGLILFGYGAARALPWQTVYIGLAFIGFTWGSFGDIAMAYLMDCYPEMVLEGMACTAVINNTLSCIFTLTCSYLLDTYGNKSTYLALGLLNLGITLLAVPMFLYGKQIRTWSKPWYIQSVQIRDAL</sequence>
<feature type="transmembrane region" description="Helical" evidence="5">
    <location>
        <begin position="497"/>
        <end position="519"/>
    </location>
</feature>
<dbReference type="PANTHER" id="PTHR23502">
    <property type="entry name" value="MAJOR FACILITATOR SUPERFAMILY"/>
    <property type="match status" value="1"/>
</dbReference>
<name>Q759E0_EREGS</name>
<dbReference type="AlphaFoldDB" id="Q759E0"/>
<feature type="transmembrane region" description="Helical" evidence="5">
    <location>
        <begin position="103"/>
        <end position="122"/>
    </location>
</feature>
<dbReference type="Pfam" id="PF07690">
    <property type="entry name" value="MFS_1"/>
    <property type="match status" value="1"/>
</dbReference>
<dbReference type="PANTHER" id="PTHR23502:SF34">
    <property type="entry name" value="PROTEIN HOL1"/>
    <property type="match status" value="1"/>
</dbReference>
<feature type="transmembrane region" description="Helical" evidence="5">
    <location>
        <begin position="464"/>
        <end position="485"/>
    </location>
</feature>
<gene>
    <name evidence="7" type="ORF">AGOS_ADR337C</name>
</gene>
<accession>Q759E0</accession>
<feature type="transmembrane region" description="Helical" evidence="5">
    <location>
        <begin position="391"/>
        <end position="419"/>
    </location>
</feature>
<dbReference type="GO" id="GO:0055085">
    <property type="term" value="P:transmembrane transport"/>
    <property type="evidence" value="ECO:0000318"/>
    <property type="project" value="GO_Central"/>
</dbReference>
<feature type="transmembrane region" description="Helical" evidence="5">
    <location>
        <begin position="348"/>
        <end position="371"/>
    </location>
</feature>
<evidence type="ECO:0000259" key="6">
    <source>
        <dbReference type="PROSITE" id="PS50850"/>
    </source>
</evidence>
<proteinExistence type="predicted"/>
<feature type="transmembrane region" description="Helical" evidence="5">
    <location>
        <begin position="192"/>
        <end position="216"/>
    </location>
</feature>
<reference evidence="7 8" key="1">
    <citation type="journal article" date="2004" name="Science">
        <title>The Ashbya gossypii genome as a tool for mapping the ancient Saccharomyces cerevisiae genome.</title>
        <authorList>
            <person name="Dietrich F.S."/>
            <person name="Voegeli S."/>
            <person name="Brachat S."/>
            <person name="Lerch A."/>
            <person name="Gates K."/>
            <person name="Steiner S."/>
            <person name="Mohr C."/>
            <person name="Pohlmann R."/>
            <person name="Luedi P."/>
            <person name="Choi S."/>
            <person name="Wing R.A."/>
            <person name="Flavier A."/>
            <person name="Gaffney T.D."/>
            <person name="Philippsen P."/>
        </authorList>
    </citation>
    <scope>NUCLEOTIDE SEQUENCE [LARGE SCALE GENOMIC DNA]</scope>
    <source>
        <strain evidence="8">ATCC 10895 / CBS 109.51 / FGSC 9923 / NRRL Y-1056</strain>
    </source>
</reference>
<dbReference type="GO" id="GO:0005886">
    <property type="term" value="C:plasma membrane"/>
    <property type="evidence" value="ECO:0000318"/>
    <property type="project" value="GO_Central"/>
</dbReference>
<dbReference type="PROSITE" id="PS50850">
    <property type="entry name" value="MFS"/>
    <property type="match status" value="1"/>
</dbReference>
<dbReference type="KEGG" id="ago:AGOS_ADR337C"/>
<dbReference type="GeneID" id="4620599"/>
<evidence type="ECO:0000256" key="2">
    <source>
        <dbReference type="ARBA" id="ARBA00022692"/>
    </source>
</evidence>
<evidence type="ECO:0000256" key="3">
    <source>
        <dbReference type="ARBA" id="ARBA00022989"/>
    </source>
</evidence>
<dbReference type="HOGENOM" id="CLU_008455_13_3_1"/>
<protein>
    <submittedName>
        <fullName evidence="7">ADR337Cp</fullName>
    </submittedName>
</protein>
<evidence type="ECO:0000256" key="5">
    <source>
        <dbReference type="SAM" id="Phobius"/>
    </source>
</evidence>
<dbReference type="Proteomes" id="UP000000591">
    <property type="component" value="Chromosome IV"/>
</dbReference>
<keyword evidence="8" id="KW-1185">Reference proteome</keyword>
<evidence type="ECO:0000256" key="4">
    <source>
        <dbReference type="ARBA" id="ARBA00023136"/>
    </source>
</evidence>
<dbReference type="SUPFAM" id="SSF103473">
    <property type="entry name" value="MFS general substrate transporter"/>
    <property type="match status" value="1"/>
</dbReference>
<dbReference type="FunFam" id="1.20.1250.20:FF:000224">
    <property type="entry name" value="MFS transporter, putative"/>
    <property type="match status" value="1"/>
</dbReference>
<feature type="transmembrane region" description="Helical" evidence="5">
    <location>
        <begin position="222"/>
        <end position="240"/>
    </location>
</feature>
<feature type="domain" description="Major facilitator superfamily (MFS) profile" evidence="6">
    <location>
        <begin position="65"/>
        <end position="550"/>
    </location>
</feature>
<dbReference type="InterPro" id="IPR011701">
    <property type="entry name" value="MFS"/>
</dbReference>
<dbReference type="EMBL" id="AE016817">
    <property type="protein sequence ID" value="AAS52257.1"/>
    <property type="molecule type" value="Genomic_DNA"/>
</dbReference>
<keyword evidence="2 5" id="KW-0812">Transmembrane</keyword>
<dbReference type="InParanoid" id="Q759E0"/>
<dbReference type="InterPro" id="IPR020846">
    <property type="entry name" value="MFS_dom"/>
</dbReference>
<evidence type="ECO:0000313" key="8">
    <source>
        <dbReference type="Proteomes" id="UP000000591"/>
    </source>
</evidence>
<comment type="subcellular location">
    <subcellularLocation>
        <location evidence="1">Membrane</location>
        <topology evidence="1">Multi-pass membrane protein</topology>
    </subcellularLocation>
</comment>
<feature type="transmembrane region" description="Helical" evidence="5">
    <location>
        <begin position="431"/>
        <end position="452"/>
    </location>
</feature>
<dbReference type="eggNOG" id="KOG0255">
    <property type="taxonomic scope" value="Eukaryota"/>
</dbReference>
<evidence type="ECO:0000313" key="7">
    <source>
        <dbReference type="EMBL" id="AAS52257.1"/>
    </source>
</evidence>
<reference evidence="8" key="2">
    <citation type="journal article" date="2013" name="G3 (Bethesda)">
        <title>Genomes of Ashbya fungi isolated from insects reveal four mating-type loci, numerous translocations, lack of transposons, and distinct gene duplications.</title>
        <authorList>
            <person name="Dietrich F.S."/>
            <person name="Voegeli S."/>
            <person name="Kuo S."/>
            <person name="Philippsen P."/>
        </authorList>
    </citation>
    <scope>GENOME REANNOTATION</scope>
    <source>
        <strain evidence="8">ATCC 10895 / CBS 109.51 / FGSC 9923 / NRRL Y-1056</strain>
    </source>
</reference>
<feature type="transmembrane region" description="Helical" evidence="5">
    <location>
        <begin position="134"/>
        <end position="153"/>
    </location>
</feature>
<organism evidence="7 8">
    <name type="scientific">Eremothecium gossypii (strain ATCC 10895 / CBS 109.51 / FGSC 9923 / NRRL Y-1056)</name>
    <name type="common">Yeast</name>
    <name type="synonym">Ashbya gossypii</name>
    <dbReference type="NCBI Taxonomy" id="284811"/>
    <lineage>
        <taxon>Eukaryota</taxon>
        <taxon>Fungi</taxon>
        <taxon>Dikarya</taxon>
        <taxon>Ascomycota</taxon>
        <taxon>Saccharomycotina</taxon>
        <taxon>Saccharomycetes</taxon>
        <taxon>Saccharomycetales</taxon>
        <taxon>Saccharomycetaceae</taxon>
        <taxon>Eremothecium</taxon>
    </lineage>
</organism>
<feature type="transmembrane region" description="Helical" evidence="5">
    <location>
        <begin position="525"/>
        <end position="548"/>
    </location>
</feature>
<dbReference type="RefSeq" id="NP_984433.1">
    <property type="nucleotide sequence ID" value="NM_209786.1"/>
</dbReference>
<dbReference type="Gene3D" id="1.20.1250.20">
    <property type="entry name" value="MFS general substrate transporter like domains"/>
    <property type="match status" value="1"/>
</dbReference>
<dbReference type="OMA" id="WGMQNIA"/>
<dbReference type="OrthoDB" id="5215911at2759"/>
<dbReference type="InterPro" id="IPR036259">
    <property type="entry name" value="MFS_trans_sf"/>
</dbReference>
<evidence type="ECO:0000256" key="1">
    <source>
        <dbReference type="ARBA" id="ARBA00004141"/>
    </source>
</evidence>
<keyword evidence="4 5" id="KW-0472">Membrane</keyword>
<dbReference type="GO" id="GO:0022857">
    <property type="term" value="F:transmembrane transporter activity"/>
    <property type="evidence" value="ECO:0000318"/>
    <property type="project" value="GO_Central"/>
</dbReference>